<evidence type="ECO:0000256" key="17">
    <source>
        <dbReference type="HAMAP-Rule" id="MF_02241"/>
    </source>
</evidence>
<evidence type="ECO:0000256" key="13">
    <source>
        <dbReference type="ARBA" id="ARBA00023935"/>
    </source>
</evidence>
<keyword evidence="17" id="KW-0594">Phospholipid biosynthesis</keyword>
<dbReference type="Proteomes" id="UP000006640">
    <property type="component" value="Chromosome"/>
</dbReference>
<dbReference type="STRING" id="469371.Tbis_2074"/>
<comment type="caution">
    <text evidence="17">Lacks conserved residue(s) required for the propagation of feature annotation.</text>
</comment>
<comment type="catalytic activity">
    <reaction evidence="16 17">
        <text>a CDP-1,2-diacyl-sn-glycerol + 1D-myo-inositol 3-phosphate = a 1,2-diacyl-sn-glycero-3-phospho-(1D-myo-inositol-3-phosphate) + CMP + H(+)</text>
        <dbReference type="Rhea" id="RHEA:60504"/>
        <dbReference type="ChEBI" id="CHEBI:15378"/>
        <dbReference type="ChEBI" id="CHEBI:58088"/>
        <dbReference type="ChEBI" id="CHEBI:58332"/>
        <dbReference type="ChEBI" id="CHEBI:58401"/>
        <dbReference type="ChEBI" id="CHEBI:60377"/>
    </reaction>
</comment>
<keyword evidence="12 17" id="KW-0472">Membrane</keyword>
<dbReference type="UniPathway" id="UPA00220"/>
<dbReference type="GO" id="GO:0005886">
    <property type="term" value="C:plasma membrane"/>
    <property type="evidence" value="ECO:0007669"/>
    <property type="project" value="UniProtKB-SubCell"/>
</dbReference>
<reference evidence="19 20" key="1">
    <citation type="submission" date="2010-01" db="EMBL/GenBank/DDBJ databases">
        <title>The complete genome of Thermobispora bispora DSM 43833.</title>
        <authorList>
            <consortium name="US DOE Joint Genome Institute (JGI-PGF)"/>
            <person name="Lucas S."/>
            <person name="Copeland A."/>
            <person name="Lapidus A."/>
            <person name="Glavina del Rio T."/>
            <person name="Dalin E."/>
            <person name="Tice H."/>
            <person name="Bruce D."/>
            <person name="Goodwin L."/>
            <person name="Pitluck S."/>
            <person name="Kyrpides N."/>
            <person name="Mavromatis K."/>
            <person name="Ivanova N."/>
            <person name="Mikhailova N."/>
            <person name="Chertkov O."/>
            <person name="Brettin T."/>
            <person name="Detter J.C."/>
            <person name="Han C."/>
            <person name="Larimer F."/>
            <person name="Land M."/>
            <person name="Hauser L."/>
            <person name="Markowitz V."/>
            <person name="Cheng J.-F."/>
            <person name="Hugenholtz P."/>
            <person name="Woyke T."/>
            <person name="Wu D."/>
            <person name="Jando M."/>
            <person name="Schneider S."/>
            <person name="Klenk H.-P."/>
            <person name="Eisen J.A."/>
        </authorList>
    </citation>
    <scope>NUCLEOTIDE SEQUENCE [LARGE SCALE GENOMIC DNA]</scope>
    <source>
        <strain evidence="20">ATCC 19993 / DSM 43833 / CBS 139.67 / JCM 10125 / KCTC 9307 / NBRC 14880 / R51</strain>
    </source>
</reference>
<evidence type="ECO:0000256" key="10">
    <source>
        <dbReference type="ARBA" id="ARBA00022842"/>
    </source>
</evidence>
<protein>
    <recommendedName>
        <fullName evidence="14 17">Phosphatidylinositol phosphate synthase</fullName>
        <shortName evidence="17">PIP synthase</shortName>
        <ecNumber evidence="17">2.7.8.-</ecNumber>
    </recommendedName>
    <alternativeName>
        <fullName evidence="15 17">CDP-diacylglycerol--D-myo-inositol-3-phosphate 3-phosphatidyltransferase</fullName>
    </alternativeName>
</protein>
<feature type="binding site" evidence="17">
    <location>
        <position position="79"/>
    </location>
    <ligand>
        <name>a CDP-1,2-diacyl-sn-glycerol</name>
        <dbReference type="ChEBI" id="CHEBI:58332"/>
    </ligand>
</feature>
<dbReference type="AlphaFoldDB" id="D6Y2D7"/>
<dbReference type="PROSITE" id="PS00379">
    <property type="entry name" value="CDP_ALCOHOL_P_TRANSF"/>
    <property type="match status" value="1"/>
</dbReference>
<feature type="binding site" evidence="17">
    <location>
        <position position="86"/>
    </location>
    <ligand>
        <name>Mg(2+)</name>
        <dbReference type="ChEBI" id="CHEBI:18420"/>
        <label>1</label>
    </ligand>
</feature>
<dbReference type="HAMAP" id="MF_02241">
    <property type="entry name" value="PIP_synthase"/>
    <property type="match status" value="1"/>
</dbReference>
<dbReference type="eggNOG" id="COG0558">
    <property type="taxonomic scope" value="Bacteria"/>
</dbReference>
<keyword evidence="17" id="KW-0444">Lipid biosynthesis</keyword>
<keyword evidence="11 17" id="KW-1133">Transmembrane helix</keyword>
<comment type="pathway">
    <text evidence="3">Lipid metabolism.</text>
</comment>
<dbReference type="GO" id="GO:0016780">
    <property type="term" value="F:phosphotransferase activity, for other substituted phosphate groups"/>
    <property type="evidence" value="ECO:0007669"/>
    <property type="project" value="UniProtKB-UniRule"/>
</dbReference>
<keyword evidence="7 17" id="KW-0808">Transferase</keyword>
<feature type="transmembrane region" description="Helical" evidence="17">
    <location>
        <begin position="88"/>
        <end position="107"/>
    </location>
</feature>
<dbReference type="RefSeq" id="WP_013132319.1">
    <property type="nucleotide sequence ID" value="NC_014165.1"/>
</dbReference>
<dbReference type="NCBIfam" id="NF045883">
    <property type="entry name" value="PIPSynth"/>
    <property type="match status" value="1"/>
</dbReference>
<gene>
    <name evidence="19" type="ordered locus">Tbis_2074</name>
</gene>
<dbReference type="Gene3D" id="1.20.120.1760">
    <property type="match status" value="1"/>
</dbReference>
<organism evidence="19 20">
    <name type="scientific">Thermobispora bispora (strain ATCC 19993 / DSM 43833 / CBS 139.67 / JCM 10125 / KCTC 9307 / NBRC 14880 / R51)</name>
    <dbReference type="NCBI Taxonomy" id="469371"/>
    <lineage>
        <taxon>Bacteria</taxon>
        <taxon>Bacillati</taxon>
        <taxon>Actinomycetota</taxon>
        <taxon>Actinomycetes</taxon>
        <taxon>Streptosporangiales</taxon>
        <taxon>Streptosporangiaceae</taxon>
        <taxon>Thermobispora</taxon>
    </lineage>
</organism>
<evidence type="ECO:0000256" key="8">
    <source>
        <dbReference type="ARBA" id="ARBA00022692"/>
    </source>
</evidence>
<dbReference type="GO" id="GO:0008654">
    <property type="term" value="P:phospholipid biosynthetic process"/>
    <property type="evidence" value="ECO:0007669"/>
    <property type="project" value="UniProtKB-UniRule"/>
</dbReference>
<evidence type="ECO:0000256" key="1">
    <source>
        <dbReference type="ARBA" id="ARBA00004651"/>
    </source>
</evidence>
<comment type="pathway">
    <text evidence="2 17">Phospholipid metabolism; phosphatidylinositol phosphate biosynthesis.</text>
</comment>
<keyword evidence="17" id="KW-1208">Phospholipid metabolism</keyword>
<feature type="binding site" evidence="17">
    <location>
        <position position="86"/>
    </location>
    <ligand>
        <name>Mg(2+)</name>
        <dbReference type="ChEBI" id="CHEBI:18420"/>
        <label>2</label>
    </ligand>
</feature>
<keyword evidence="8 17" id="KW-0812">Transmembrane</keyword>
<feature type="binding site" evidence="17">
    <location>
        <position position="90"/>
    </location>
    <ligand>
        <name>Mg(2+)</name>
        <dbReference type="ChEBI" id="CHEBI:18420"/>
        <label>2</label>
    </ligand>
</feature>
<keyword evidence="20" id="KW-1185">Reference proteome</keyword>
<proteinExistence type="inferred from homology"/>
<comment type="cofactor">
    <cofactor evidence="17">
        <name>Mg(2+)</name>
        <dbReference type="ChEBI" id="CHEBI:18420"/>
    </cofactor>
    <text evidence="17">Contains a di-nuclear catalytic Mg(2+) center.</text>
</comment>
<feature type="transmembrane region" description="Helical" evidence="17">
    <location>
        <begin position="113"/>
        <end position="134"/>
    </location>
</feature>
<comment type="similarity">
    <text evidence="4 17 18">Belongs to the CDP-alcohol phosphatidyltransferase class-I family.</text>
</comment>
<feature type="binding site" evidence="17">
    <location>
        <position position="65"/>
    </location>
    <ligand>
        <name>Mg(2+)</name>
        <dbReference type="ChEBI" id="CHEBI:18420"/>
        <label>1</label>
    </ligand>
</feature>
<keyword evidence="9 17" id="KW-0479">Metal-binding</keyword>
<sequence>MLNVLRPAVSRVLAPVGRTLARMGVSPDVITTVGTAGVVTAALTCYPSGRLFLGSMIIAFFGIADLLDGVLARMIGRKSKWGAFLDSTLDRVGDAAIFSGLILYLLLKDQPEIVLAIVALFCLVAGALVSYAKARAEGLGMTANVGIAERGERLVIVLVAAGLSGLGVPYVLAIGLWLLAVASAITVVQRMVHVYRQAVVDE</sequence>
<evidence type="ECO:0000256" key="5">
    <source>
        <dbReference type="ARBA" id="ARBA00011738"/>
    </source>
</evidence>
<evidence type="ECO:0000313" key="20">
    <source>
        <dbReference type="Proteomes" id="UP000006640"/>
    </source>
</evidence>
<evidence type="ECO:0000256" key="12">
    <source>
        <dbReference type="ARBA" id="ARBA00023136"/>
    </source>
</evidence>
<feature type="binding site" evidence="17">
    <location>
        <begin position="28"/>
        <end position="31"/>
    </location>
    <ligand>
        <name>a CDP-1,2-diacyl-sn-glycerol</name>
        <dbReference type="ChEBI" id="CHEBI:58332"/>
    </ligand>
</feature>
<feature type="binding site" evidence="17">
    <location>
        <position position="65"/>
    </location>
    <ligand>
        <name>Mg(2+)</name>
        <dbReference type="ChEBI" id="CHEBI:18420"/>
        <label>2</label>
    </ligand>
</feature>
<feature type="binding site" evidence="17">
    <location>
        <position position="68"/>
    </location>
    <ligand>
        <name>Mg(2+)</name>
        <dbReference type="ChEBI" id="CHEBI:18420"/>
        <label>1</label>
    </ligand>
</feature>
<evidence type="ECO:0000256" key="14">
    <source>
        <dbReference type="ARBA" id="ARBA00024082"/>
    </source>
</evidence>
<feature type="active site" description="Proton acceptor" evidence="17">
    <location>
        <position position="90"/>
    </location>
</feature>
<name>D6Y2D7_THEBD</name>
<comment type="subcellular location">
    <subcellularLocation>
        <location evidence="1 17">Cell membrane</location>
        <topology evidence="1 17">Multi-pass membrane protein</topology>
    </subcellularLocation>
</comment>
<evidence type="ECO:0000256" key="15">
    <source>
        <dbReference type="ARBA" id="ARBA00033137"/>
    </source>
</evidence>
<evidence type="ECO:0000256" key="7">
    <source>
        <dbReference type="ARBA" id="ARBA00022679"/>
    </source>
</evidence>
<evidence type="ECO:0000256" key="18">
    <source>
        <dbReference type="RuleBase" id="RU003750"/>
    </source>
</evidence>
<feature type="transmembrane region" description="Helical" evidence="17">
    <location>
        <begin position="51"/>
        <end position="76"/>
    </location>
</feature>
<feature type="binding site" evidence="17">
    <location>
        <position position="73"/>
    </location>
    <ligand>
        <name>a CDP-1,2-diacyl-sn-glycerol</name>
        <dbReference type="ChEBI" id="CHEBI:58332"/>
    </ligand>
</feature>
<evidence type="ECO:0000256" key="16">
    <source>
        <dbReference type="ARBA" id="ARBA00048865"/>
    </source>
</evidence>
<keyword evidence="10 17" id="KW-0460">Magnesium</keyword>
<evidence type="ECO:0000256" key="11">
    <source>
        <dbReference type="ARBA" id="ARBA00022989"/>
    </source>
</evidence>
<dbReference type="Pfam" id="PF01066">
    <property type="entry name" value="CDP-OH_P_transf"/>
    <property type="match status" value="1"/>
</dbReference>
<dbReference type="InterPro" id="IPR048254">
    <property type="entry name" value="CDP_ALCOHOL_P_TRANSF_CS"/>
</dbReference>
<feature type="binding site" evidence="17">
    <location>
        <position position="69"/>
    </location>
    <ligand>
        <name>a CDP-1,2-diacyl-sn-glycerol</name>
        <dbReference type="ChEBI" id="CHEBI:58332"/>
    </ligand>
</feature>
<comment type="catalytic activity">
    <reaction evidence="13 17">
        <text>1,2-di-(9Z-octadecenoyl)-sn-glycero-3-cytidine-5'-diphosphate + 1D-myo-inositol 3-phosphate = 1,2-di-(9Z-octadecenoyl)-sn-glycero-3-phospho-(1D-myo-inositol-3-phosphate) + CMP + H(+)</text>
        <dbReference type="Rhea" id="RHEA:61216"/>
        <dbReference type="ChEBI" id="CHEBI:15378"/>
        <dbReference type="ChEBI" id="CHEBI:58401"/>
        <dbReference type="ChEBI" id="CHEBI:60377"/>
        <dbReference type="ChEBI" id="CHEBI:85356"/>
        <dbReference type="ChEBI" id="CHEBI:144472"/>
    </reaction>
</comment>
<keyword evidence="6 17" id="KW-1003">Cell membrane</keyword>
<accession>D6Y2D7</accession>
<dbReference type="EC" id="2.7.8.-" evidence="17"/>
<comment type="subunit">
    <text evidence="5 17">Homodimer.</text>
</comment>
<evidence type="ECO:0000256" key="6">
    <source>
        <dbReference type="ARBA" id="ARBA00022475"/>
    </source>
</evidence>
<comment type="function">
    <text evidence="17">Catalyzes the conjugation of the 1'-hydroxyl group of D-myo-inositol-3-phosphate (also named L-myo-inositol-1-phosphate) with a lipid tail of cytidine diphosphate diacylglycerol (CDP-DAG), forming phosphatidylinositol phosphate (PIP) and CMP. PIP is a precursor of phosphatidylinositol (PI) which is an essential lipid required for cell wall formation.</text>
</comment>
<evidence type="ECO:0000313" key="19">
    <source>
        <dbReference type="EMBL" id="ADG88786.1"/>
    </source>
</evidence>
<dbReference type="InterPro" id="IPR000462">
    <property type="entry name" value="CDP-OH_P_trans"/>
</dbReference>
<evidence type="ECO:0000256" key="9">
    <source>
        <dbReference type="ARBA" id="ARBA00022723"/>
    </source>
</evidence>
<feature type="transmembrane region" description="Helical" evidence="17">
    <location>
        <begin position="154"/>
        <end position="180"/>
    </location>
</feature>
<keyword evidence="17" id="KW-0443">Lipid metabolism</keyword>
<dbReference type="InterPro" id="IPR043130">
    <property type="entry name" value="CDP-OH_PTrfase_TM_dom"/>
</dbReference>
<evidence type="ECO:0000256" key="2">
    <source>
        <dbReference type="ARBA" id="ARBA00004805"/>
    </source>
</evidence>
<dbReference type="OrthoDB" id="116551at2"/>
<evidence type="ECO:0000256" key="4">
    <source>
        <dbReference type="ARBA" id="ARBA00010441"/>
    </source>
</evidence>
<dbReference type="HOGENOM" id="CLU_080384_0_1_11"/>
<evidence type="ECO:0000256" key="3">
    <source>
        <dbReference type="ARBA" id="ARBA00005189"/>
    </source>
</evidence>
<dbReference type="GO" id="GO:0000287">
    <property type="term" value="F:magnesium ion binding"/>
    <property type="evidence" value="ECO:0007669"/>
    <property type="project" value="UniProtKB-UniRule"/>
</dbReference>
<dbReference type="InterPro" id="IPR044268">
    <property type="entry name" value="PIP_synthase_PgsA1"/>
</dbReference>
<dbReference type="EMBL" id="CP001874">
    <property type="protein sequence ID" value="ADG88786.1"/>
    <property type="molecule type" value="Genomic_DNA"/>
</dbReference>
<dbReference type="KEGG" id="tbi:Tbis_2074"/>